<sequence length="62" mass="6847">MFEDGTRMVLALETGLHPDIIREMGFSVSLSENVATSVHQQSVTIDTQVLGLLPSFHIIHVK</sequence>
<evidence type="ECO:0000313" key="1">
    <source>
        <dbReference type="EMBL" id="PNF19339.1"/>
    </source>
</evidence>
<accession>A0A2J7PSN4</accession>
<gene>
    <name evidence="1" type="ORF">B7P43_G06724</name>
</gene>
<keyword evidence="2" id="KW-1185">Reference proteome</keyword>
<evidence type="ECO:0000313" key="2">
    <source>
        <dbReference type="Proteomes" id="UP000235965"/>
    </source>
</evidence>
<reference evidence="1 2" key="1">
    <citation type="submission" date="2017-12" db="EMBL/GenBank/DDBJ databases">
        <title>Hemimetabolous genomes reveal molecular basis of termite eusociality.</title>
        <authorList>
            <person name="Harrison M.C."/>
            <person name="Jongepier E."/>
            <person name="Robertson H.M."/>
            <person name="Arning N."/>
            <person name="Bitard-Feildel T."/>
            <person name="Chao H."/>
            <person name="Childers C.P."/>
            <person name="Dinh H."/>
            <person name="Doddapaneni H."/>
            <person name="Dugan S."/>
            <person name="Gowin J."/>
            <person name="Greiner C."/>
            <person name="Han Y."/>
            <person name="Hu H."/>
            <person name="Hughes D.S.T."/>
            <person name="Huylmans A.-K."/>
            <person name="Kemena C."/>
            <person name="Kremer L.P.M."/>
            <person name="Lee S.L."/>
            <person name="Lopez-Ezquerra A."/>
            <person name="Mallet L."/>
            <person name="Monroy-Kuhn J.M."/>
            <person name="Moser A."/>
            <person name="Murali S.C."/>
            <person name="Muzny D.M."/>
            <person name="Otani S."/>
            <person name="Piulachs M.-D."/>
            <person name="Poelchau M."/>
            <person name="Qu J."/>
            <person name="Schaub F."/>
            <person name="Wada-Katsumata A."/>
            <person name="Worley K.C."/>
            <person name="Xie Q."/>
            <person name="Ylla G."/>
            <person name="Poulsen M."/>
            <person name="Gibbs R.A."/>
            <person name="Schal C."/>
            <person name="Richards S."/>
            <person name="Belles X."/>
            <person name="Korb J."/>
            <person name="Bornberg-Bauer E."/>
        </authorList>
    </citation>
    <scope>NUCLEOTIDE SEQUENCE [LARGE SCALE GENOMIC DNA]</scope>
    <source>
        <tissue evidence="1">Whole body</tissue>
    </source>
</reference>
<dbReference type="InParanoid" id="A0A2J7PSN4"/>
<dbReference type="Proteomes" id="UP000235965">
    <property type="component" value="Unassembled WGS sequence"/>
</dbReference>
<organism evidence="1 2">
    <name type="scientific">Cryptotermes secundus</name>
    <dbReference type="NCBI Taxonomy" id="105785"/>
    <lineage>
        <taxon>Eukaryota</taxon>
        <taxon>Metazoa</taxon>
        <taxon>Ecdysozoa</taxon>
        <taxon>Arthropoda</taxon>
        <taxon>Hexapoda</taxon>
        <taxon>Insecta</taxon>
        <taxon>Pterygota</taxon>
        <taxon>Neoptera</taxon>
        <taxon>Polyneoptera</taxon>
        <taxon>Dictyoptera</taxon>
        <taxon>Blattodea</taxon>
        <taxon>Blattoidea</taxon>
        <taxon>Termitoidae</taxon>
        <taxon>Kalotermitidae</taxon>
        <taxon>Cryptotermitinae</taxon>
        <taxon>Cryptotermes</taxon>
    </lineage>
</organism>
<proteinExistence type="predicted"/>
<protein>
    <submittedName>
        <fullName evidence="1">Uncharacterized protein</fullName>
    </submittedName>
</protein>
<dbReference type="AlphaFoldDB" id="A0A2J7PSN4"/>
<comment type="caution">
    <text evidence="1">The sequence shown here is derived from an EMBL/GenBank/DDBJ whole genome shotgun (WGS) entry which is preliminary data.</text>
</comment>
<dbReference type="EMBL" id="NEVH01021925">
    <property type="protein sequence ID" value="PNF19339.1"/>
    <property type="molecule type" value="Genomic_DNA"/>
</dbReference>
<name>A0A2J7PSN4_9NEOP</name>